<accession>A0A6P1MDT4</accession>
<dbReference type="CDD" id="cd00063">
    <property type="entry name" value="FN3"/>
    <property type="match status" value="1"/>
</dbReference>
<dbReference type="KEGG" id="taer:GT409_15125"/>
<feature type="domain" description="Fibronectin type-III" evidence="1">
    <location>
        <begin position="8"/>
        <end position="109"/>
    </location>
</feature>
<dbReference type="EMBL" id="CP047593">
    <property type="protein sequence ID" value="QHI70714.1"/>
    <property type="molecule type" value="Genomic_DNA"/>
</dbReference>
<evidence type="ECO:0000259" key="1">
    <source>
        <dbReference type="PROSITE" id="PS50853"/>
    </source>
</evidence>
<protein>
    <recommendedName>
        <fullName evidence="1">Fibronectin type-III domain-containing protein</fullName>
    </recommendedName>
</protein>
<proteinExistence type="predicted"/>
<keyword evidence="3" id="KW-1185">Reference proteome</keyword>
<dbReference type="InterPro" id="IPR036116">
    <property type="entry name" value="FN3_sf"/>
</dbReference>
<gene>
    <name evidence="2" type="ORF">GT409_15125</name>
</gene>
<organism evidence="2 3">
    <name type="scientific">Tichowtungia aerotolerans</name>
    <dbReference type="NCBI Taxonomy" id="2697043"/>
    <lineage>
        <taxon>Bacteria</taxon>
        <taxon>Pseudomonadati</taxon>
        <taxon>Kiritimatiellota</taxon>
        <taxon>Tichowtungiia</taxon>
        <taxon>Tichowtungiales</taxon>
        <taxon>Tichowtungiaceae</taxon>
        <taxon>Tichowtungia</taxon>
    </lineage>
</organism>
<dbReference type="PROSITE" id="PS00018">
    <property type="entry name" value="EF_HAND_1"/>
    <property type="match status" value="1"/>
</dbReference>
<evidence type="ECO:0000313" key="2">
    <source>
        <dbReference type="EMBL" id="QHI70714.1"/>
    </source>
</evidence>
<dbReference type="Gene3D" id="2.60.40.10">
    <property type="entry name" value="Immunoglobulins"/>
    <property type="match status" value="1"/>
</dbReference>
<dbReference type="InterPro" id="IPR003961">
    <property type="entry name" value="FN3_dom"/>
</dbReference>
<dbReference type="PROSITE" id="PS50853">
    <property type="entry name" value="FN3"/>
    <property type="match status" value="1"/>
</dbReference>
<dbReference type="Proteomes" id="UP000464954">
    <property type="component" value="Chromosome"/>
</dbReference>
<dbReference type="SUPFAM" id="SSF49265">
    <property type="entry name" value="Fibronectin type III"/>
    <property type="match status" value="1"/>
</dbReference>
<sequence length="238" mass="26863">MLKTIFRMTFGIIFAAVWFCEAISITVEWEPAQTTVNGDPLEEIHYYKLFYGTTSGRYTDYITVTNGTSVRLTDLEYNKTLYFCVRTCSGPVESDYSEELFWTAPVMPDSDFDGLSDDWETFYFGSLHRAGSSTDSDGNGVIDLEEFIAGTDPMNPSDRPILRISPDGAVYFFAEKAGGSGYENRTRKYRLLHSSSLAEGNWTPVPDMDDIQAENQLVTCGVPMDRAPGYYRTEIYLD</sequence>
<reference evidence="2 3" key="1">
    <citation type="submission" date="2020-01" db="EMBL/GenBank/DDBJ databases">
        <title>Ponticoccus aerotolerans gen. nov., sp. nov., an anaerobic bacterium and proposal of Ponticoccusceae fam. nov., Ponticoccusles ord. nov. and Ponticoccuse classis nov. in the phylum Kiritimatiellaeota.</title>
        <authorList>
            <person name="Zhou L.Y."/>
            <person name="Du Z.J."/>
        </authorList>
    </citation>
    <scope>NUCLEOTIDE SEQUENCE [LARGE SCALE GENOMIC DNA]</scope>
    <source>
        <strain evidence="2 3">S-5007</strain>
    </source>
</reference>
<dbReference type="InterPro" id="IPR013783">
    <property type="entry name" value="Ig-like_fold"/>
</dbReference>
<dbReference type="AlphaFoldDB" id="A0A6P1MDT4"/>
<dbReference type="InterPro" id="IPR018247">
    <property type="entry name" value="EF_Hand_1_Ca_BS"/>
</dbReference>
<evidence type="ECO:0000313" key="3">
    <source>
        <dbReference type="Proteomes" id="UP000464954"/>
    </source>
</evidence>
<name>A0A6P1MDT4_9BACT</name>
<dbReference type="RefSeq" id="WP_160629886.1">
    <property type="nucleotide sequence ID" value="NZ_CP047593.1"/>
</dbReference>